<feature type="signal peptide" evidence="1">
    <location>
        <begin position="1"/>
        <end position="27"/>
    </location>
</feature>
<evidence type="ECO:0000313" key="2">
    <source>
        <dbReference type="EMBL" id="MBP0483646.1"/>
    </source>
</evidence>
<gene>
    <name evidence="2" type="ORF">J5474_14265</name>
</gene>
<name>A0A940MRT9_9RHOB</name>
<proteinExistence type="predicted"/>
<dbReference type="EMBL" id="JAGISH010000007">
    <property type="protein sequence ID" value="MBP0483646.1"/>
    <property type="molecule type" value="Genomic_DNA"/>
</dbReference>
<evidence type="ECO:0000256" key="1">
    <source>
        <dbReference type="SAM" id="SignalP"/>
    </source>
</evidence>
<comment type="caution">
    <text evidence="2">The sequence shown here is derived from an EMBL/GenBank/DDBJ whole genome shotgun (WGS) entry which is preliminary data.</text>
</comment>
<dbReference type="AlphaFoldDB" id="A0A940MRT9"/>
<protein>
    <submittedName>
        <fullName evidence="2">Polyketide synthase</fullName>
    </submittedName>
</protein>
<reference evidence="2" key="1">
    <citation type="submission" date="2021-03" db="EMBL/GenBank/DDBJ databases">
        <title>Sagittula salina sp. nov. strain M10.9X isolated from the marine waste.</title>
        <authorList>
            <person name="Satari L."/>
            <person name="Molina-Menor E."/>
            <person name="Vidal-Verdu A."/>
            <person name="Pascual J."/>
            <person name="Pereto J."/>
            <person name="Porcar M."/>
        </authorList>
    </citation>
    <scope>NUCLEOTIDE SEQUENCE</scope>
    <source>
        <strain evidence="2">M10.9X</strain>
    </source>
</reference>
<sequence>MRVLKRISLLRTLVVLLAVALATSGFAHRIATPSETALAAYVQSFGLDASDICGDAEGKTAGQGCVACRLQAAMALPEPAVATVLAELALDPADWTPAPAVLHALTSVSTHPARAPPAA</sequence>
<feature type="chain" id="PRO_5037153310" evidence="1">
    <location>
        <begin position="28"/>
        <end position="119"/>
    </location>
</feature>
<organism evidence="2 3">
    <name type="scientific">Sagittula salina</name>
    <dbReference type="NCBI Taxonomy" id="2820268"/>
    <lineage>
        <taxon>Bacteria</taxon>
        <taxon>Pseudomonadati</taxon>
        <taxon>Pseudomonadota</taxon>
        <taxon>Alphaproteobacteria</taxon>
        <taxon>Rhodobacterales</taxon>
        <taxon>Roseobacteraceae</taxon>
        <taxon>Sagittula</taxon>
    </lineage>
</organism>
<keyword evidence="1" id="KW-0732">Signal</keyword>
<keyword evidence="3" id="KW-1185">Reference proteome</keyword>
<accession>A0A940MRT9</accession>
<evidence type="ECO:0000313" key="3">
    <source>
        <dbReference type="Proteomes" id="UP000675940"/>
    </source>
</evidence>
<dbReference type="Proteomes" id="UP000675940">
    <property type="component" value="Unassembled WGS sequence"/>
</dbReference>